<evidence type="ECO:0000313" key="1">
    <source>
        <dbReference type="EMBL" id="QHT97587.1"/>
    </source>
</evidence>
<proteinExistence type="predicted"/>
<name>A0A6C0J0V0_9ZZZZ</name>
<protein>
    <submittedName>
        <fullName evidence="1">Uncharacterized protein</fullName>
    </submittedName>
</protein>
<organism evidence="1">
    <name type="scientific">viral metagenome</name>
    <dbReference type="NCBI Taxonomy" id="1070528"/>
    <lineage>
        <taxon>unclassified sequences</taxon>
        <taxon>metagenomes</taxon>
        <taxon>organismal metagenomes</taxon>
    </lineage>
</organism>
<dbReference type="EMBL" id="MN740283">
    <property type="protein sequence ID" value="QHT97587.1"/>
    <property type="molecule type" value="Genomic_DNA"/>
</dbReference>
<accession>A0A6C0J0V0</accession>
<reference evidence="1" key="1">
    <citation type="journal article" date="2020" name="Nature">
        <title>Giant virus diversity and host interactions through global metagenomics.</title>
        <authorList>
            <person name="Schulz F."/>
            <person name="Roux S."/>
            <person name="Paez-Espino D."/>
            <person name="Jungbluth S."/>
            <person name="Walsh D.A."/>
            <person name="Denef V.J."/>
            <person name="McMahon K.D."/>
            <person name="Konstantinidis K.T."/>
            <person name="Eloe-Fadrosh E.A."/>
            <person name="Kyrpides N.C."/>
            <person name="Woyke T."/>
        </authorList>
    </citation>
    <scope>NUCLEOTIDE SEQUENCE</scope>
    <source>
        <strain evidence="1">GVMAG-M-3300025572-1</strain>
    </source>
</reference>
<dbReference type="AlphaFoldDB" id="A0A6C0J0V0"/>
<sequence>MARGGRSLDQVLDSHLRATDFIDTLGSLTETEQTSIVQLKKDLDGNVPIRF</sequence>